<organism evidence="2 3">
    <name type="scientific">Eleusine coracana subsp. coracana</name>
    <dbReference type="NCBI Taxonomy" id="191504"/>
    <lineage>
        <taxon>Eukaryota</taxon>
        <taxon>Viridiplantae</taxon>
        <taxon>Streptophyta</taxon>
        <taxon>Embryophyta</taxon>
        <taxon>Tracheophyta</taxon>
        <taxon>Spermatophyta</taxon>
        <taxon>Magnoliopsida</taxon>
        <taxon>Liliopsida</taxon>
        <taxon>Poales</taxon>
        <taxon>Poaceae</taxon>
        <taxon>PACMAD clade</taxon>
        <taxon>Chloridoideae</taxon>
        <taxon>Cynodonteae</taxon>
        <taxon>Eleusininae</taxon>
        <taxon>Eleusine</taxon>
    </lineage>
</organism>
<dbReference type="AlphaFoldDB" id="A0AAV5FSP6"/>
<feature type="transmembrane region" description="Helical" evidence="1">
    <location>
        <begin position="12"/>
        <end position="31"/>
    </location>
</feature>
<keyword evidence="1" id="KW-0472">Membrane</keyword>
<feature type="transmembrane region" description="Helical" evidence="1">
    <location>
        <begin position="127"/>
        <end position="147"/>
    </location>
</feature>
<feature type="transmembrane region" description="Helical" evidence="1">
    <location>
        <begin position="153"/>
        <end position="173"/>
    </location>
</feature>
<keyword evidence="1" id="KW-0812">Transmembrane</keyword>
<protein>
    <submittedName>
        <fullName evidence="2">Uncharacterized protein</fullName>
    </submittedName>
</protein>
<sequence>MALPRRRLYRYIAFAVVTVIVLPAGWLYWYLWRHNEATAACDTDDEHKEELEAASKITFCTTSSAFGGLVGVLFSASKISGGAAYLVAIFFMFATAVLGMFVMTVSKKVPGIAKPRFRRRFITVIRVANALLLCSLAGAAFAAAFVVLRYRVFAAFAPLVVSGIVWFLLRYCVNGSNDAHQWQWENQAYQDRIKAIEDIASKVTTTTFGGIMTVLVASVGDNYDNNNTTKQAGATARDAFMVVLTSSFVSGFGFMLLAAAPGSARALMAPAANVLVWSSVALFAATAVAVYGVEVWTL</sequence>
<proteinExistence type="predicted"/>
<feature type="transmembrane region" description="Helical" evidence="1">
    <location>
        <begin position="239"/>
        <end position="260"/>
    </location>
</feature>
<name>A0AAV5FSP6_ELECO</name>
<evidence type="ECO:0000313" key="3">
    <source>
        <dbReference type="Proteomes" id="UP001054889"/>
    </source>
</evidence>
<reference evidence="2" key="2">
    <citation type="submission" date="2021-12" db="EMBL/GenBank/DDBJ databases">
        <title>Resequencing data analysis of finger millet.</title>
        <authorList>
            <person name="Hatakeyama M."/>
            <person name="Aluri S."/>
            <person name="Balachadran M.T."/>
            <person name="Sivarajan S.R."/>
            <person name="Poveda L."/>
            <person name="Shimizu-Inatsugi R."/>
            <person name="Schlapbach R."/>
            <person name="Sreeman S.M."/>
            <person name="Shimizu K.K."/>
        </authorList>
    </citation>
    <scope>NUCLEOTIDE SEQUENCE</scope>
</reference>
<feature type="transmembrane region" description="Helical" evidence="1">
    <location>
        <begin position="272"/>
        <end position="293"/>
    </location>
</feature>
<evidence type="ECO:0000256" key="1">
    <source>
        <dbReference type="SAM" id="Phobius"/>
    </source>
</evidence>
<evidence type="ECO:0000313" key="2">
    <source>
        <dbReference type="EMBL" id="GJN38699.1"/>
    </source>
</evidence>
<gene>
    <name evidence="2" type="primary">gb27765</name>
    <name evidence="2" type="ORF">PR202_gb27765</name>
</gene>
<keyword evidence="1" id="KW-1133">Transmembrane helix</keyword>
<keyword evidence="3" id="KW-1185">Reference proteome</keyword>
<comment type="caution">
    <text evidence="2">The sequence shown here is derived from an EMBL/GenBank/DDBJ whole genome shotgun (WGS) entry which is preliminary data.</text>
</comment>
<dbReference type="Proteomes" id="UP001054889">
    <property type="component" value="Unassembled WGS sequence"/>
</dbReference>
<accession>A0AAV5FSP6</accession>
<feature type="transmembrane region" description="Helical" evidence="1">
    <location>
        <begin position="83"/>
        <end position="106"/>
    </location>
</feature>
<dbReference type="EMBL" id="BQKI01000097">
    <property type="protein sequence ID" value="GJN38699.1"/>
    <property type="molecule type" value="Genomic_DNA"/>
</dbReference>
<reference evidence="2" key="1">
    <citation type="journal article" date="2018" name="DNA Res.">
        <title>Multiple hybrid de novo genome assembly of finger millet, an orphan allotetraploid crop.</title>
        <authorList>
            <person name="Hatakeyama M."/>
            <person name="Aluri S."/>
            <person name="Balachadran M.T."/>
            <person name="Sivarajan S.R."/>
            <person name="Patrignani A."/>
            <person name="Gruter S."/>
            <person name="Poveda L."/>
            <person name="Shimizu-Inatsugi R."/>
            <person name="Baeten J."/>
            <person name="Francoijs K.J."/>
            <person name="Nataraja K.N."/>
            <person name="Reddy Y.A.N."/>
            <person name="Phadnis S."/>
            <person name="Ravikumar R.L."/>
            <person name="Schlapbach R."/>
            <person name="Sreeman S.M."/>
            <person name="Shimizu K.K."/>
        </authorList>
    </citation>
    <scope>NUCLEOTIDE SEQUENCE</scope>
</reference>